<sequence>MPWTRGNRACQTCFSRKWDGAKSGRTKCTFWSSRFYVLTNKRFLVLNRSLCCWICIVDLLSNFSGFMFKVAQGYAYQFYPNWYRYQQPPLSIRRSRHAKNNCVHPFLF</sequence>
<gene>
    <name evidence="1" type="ORF">WMSIL1_LOCUS8565</name>
</gene>
<dbReference type="EMBL" id="CABIJS010000333">
    <property type="protein sequence ID" value="VUZ49776.1"/>
    <property type="molecule type" value="Genomic_DNA"/>
</dbReference>
<organism evidence="1 2">
    <name type="scientific">Hymenolepis diminuta</name>
    <name type="common">Rat tapeworm</name>
    <dbReference type="NCBI Taxonomy" id="6216"/>
    <lineage>
        <taxon>Eukaryota</taxon>
        <taxon>Metazoa</taxon>
        <taxon>Spiralia</taxon>
        <taxon>Lophotrochozoa</taxon>
        <taxon>Platyhelminthes</taxon>
        <taxon>Cestoda</taxon>
        <taxon>Eucestoda</taxon>
        <taxon>Cyclophyllidea</taxon>
        <taxon>Hymenolepididae</taxon>
        <taxon>Hymenolepis</taxon>
    </lineage>
</organism>
<evidence type="ECO:0000313" key="1">
    <source>
        <dbReference type="EMBL" id="VUZ49776.1"/>
    </source>
</evidence>
<evidence type="ECO:0000313" key="2">
    <source>
        <dbReference type="Proteomes" id="UP000321570"/>
    </source>
</evidence>
<accession>A0A564YRE5</accession>
<dbReference type="Proteomes" id="UP000321570">
    <property type="component" value="Unassembled WGS sequence"/>
</dbReference>
<reference evidence="1 2" key="1">
    <citation type="submission" date="2019-07" db="EMBL/GenBank/DDBJ databases">
        <authorList>
            <person name="Jastrzebski P J."/>
            <person name="Paukszto L."/>
            <person name="Jastrzebski P J."/>
        </authorList>
    </citation>
    <scope>NUCLEOTIDE SEQUENCE [LARGE SCALE GENOMIC DNA]</scope>
    <source>
        <strain evidence="1 2">WMS-il1</strain>
    </source>
</reference>
<keyword evidence="2" id="KW-1185">Reference proteome</keyword>
<dbReference type="AlphaFoldDB" id="A0A564YRE5"/>
<protein>
    <submittedName>
        <fullName evidence="1">Uncharacterized protein</fullName>
    </submittedName>
</protein>
<name>A0A564YRE5_HYMDI</name>
<proteinExistence type="predicted"/>